<dbReference type="InterPro" id="IPR011010">
    <property type="entry name" value="DNA_brk_join_enz"/>
</dbReference>
<dbReference type="InterPro" id="IPR002104">
    <property type="entry name" value="Integrase_catalytic"/>
</dbReference>
<dbReference type="Gene3D" id="1.10.443.10">
    <property type="entry name" value="Intergrase catalytic core"/>
    <property type="match status" value="1"/>
</dbReference>
<accession>T1DH70</accession>
<comment type="caution">
    <text evidence="4">The sequence shown here is derived from an EMBL/GenBank/DDBJ whole genome shotgun (WGS) entry which is preliminary data.</text>
</comment>
<sequence>DPSALFTSRGGPISYGMMGKIAKDIGRAAGLKHFSWHRARHRMIDAMLDKGVSLPAIQEVAGHSRAETTVAYASRKALRSLTEREIRNFQKRRIVEPETPSPPRGPHVSSGKSTW</sequence>
<dbReference type="InterPro" id="IPR013762">
    <property type="entry name" value="Integrase-like_cat_sf"/>
</dbReference>
<dbReference type="GO" id="GO:0003677">
    <property type="term" value="F:DNA binding"/>
    <property type="evidence" value="ECO:0007669"/>
    <property type="project" value="InterPro"/>
</dbReference>
<dbReference type="AlphaFoldDB" id="T1DH70"/>
<gene>
    <name evidence="4" type="ORF">B1A_00682</name>
</gene>
<dbReference type="GO" id="GO:0006310">
    <property type="term" value="P:DNA recombination"/>
    <property type="evidence" value="ECO:0007669"/>
    <property type="project" value="UniProtKB-KW"/>
</dbReference>
<dbReference type="EMBL" id="AUZX01000516">
    <property type="protein sequence ID" value="EQD80634.1"/>
    <property type="molecule type" value="Genomic_DNA"/>
</dbReference>
<dbReference type="SUPFAM" id="SSF56349">
    <property type="entry name" value="DNA breaking-rejoining enzymes"/>
    <property type="match status" value="1"/>
</dbReference>
<evidence type="ECO:0000313" key="4">
    <source>
        <dbReference type="EMBL" id="EQD80634.1"/>
    </source>
</evidence>
<protein>
    <submittedName>
        <fullName evidence="4">Site-specific recombinase, phage integrase family protein</fullName>
    </submittedName>
</protein>
<reference evidence="4" key="1">
    <citation type="submission" date="2013-08" db="EMBL/GenBank/DDBJ databases">
        <authorList>
            <person name="Mendez C."/>
            <person name="Richter M."/>
            <person name="Ferrer M."/>
            <person name="Sanchez J."/>
        </authorList>
    </citation>
    <scope>NUCLEOTIDE SEQUENCE</scope>
</reference>
<dbReference type="Pfam" id="PF00589">
    <property type="entry name" value="Phage_integrase"/>
    <property type="match status" value="1"/>
</dbReference>
<evidence type="ECO:0000256" key="1">
    <source>
        <dbReference type="ARBA" id="ARBA00023172"/>
    </source>
</evidence>
<reference evidence="4" key="2">
    <citation type="journal article" date="2014" name="ISME J.">
        <title>Microbial stratification in low pH oxic and suboxic macroscopic growths along an acid mine drainage.</title>
        <authorList>
            <person name="Mendez-Garcia C."/>
            <person name="Mesa V."/>
            <person name="Sprenger R.R."/>
            <person name="Richter M."/>
            <person name="Diez M.S."/>
            <person name="Solano J."/>
            <person name="Bargiela R."/>
            <person name="Golyshina O.V."/>
            <person name="Manteca A."/>
            <person name="Ramos J.L."/>
            <person name="Gallego J.R."/>
            <person name="Llorente I."/>
            <person name="Martins Dos Santos V.A."/>
            <person name="Jensen O.N."/>
            <person name="Pelaez A.I."/>
            <person name="Sanchez J."/>
            <person name="Ferrer M."/>
        </authorList>
    </citation>
    <scope>NUCLEOTIDE SEQUENCE</scope>
</reference>
<dbReference type="PROSITE" id="PS51898">
    <property type="entry name" value="TYR_RECOMBINASE"/>
    <property type="match status" value="1"/>
</dbReference>
<dbReference type="CDD" id="cd00397">
    <property type="entry name" value="DNA_BRE_C"/>
    <property type="match status" value="1"/>
</dbReference>
<dbReference type="GO" id="GO:0015074">
    <property type="term" value="P:DNA integration"/>
    <property type="evidence" value="ECO:0007669"/>
    <property type="project" value="InterPro"/>
</dbReference>
<proteinExistence type="predicted"/>
<feature type="domain" description="Tyr recombinase" evidence="3">
    <location>
        <begin position="1"/>
        <end position="88"/>
    </location>
</feature>
<evidence type="ECO:0000259" key="3">
    <source>
        <dbReference type="PROSITE" id="PS51898"/>
    </source>
</evidence>
<feature type="region of interest" description="Disordered" evidence="2">
    <location>
        <begin position="89"/>
        <end position="115"/>
    </location>
</feature>
<keyword evidence="1" id="KW-0233">DNA recombination</keyword>
<evidence type="ECO:0000256" key="2">
    <source>
        <dbReference type="SAM" id="MobiDB-lite"/>
    </source>
</evidence>
<feature type="non-terminal residue" evidence="4">
    <location>
        <position position="1"/>
    </location>
</feature>
<name>T1DH70_9ZZZZ</name>
<organism evidence="4">
    <name type="scientific">mine drainage metagenome</name>
    <dbReference type="NCBI Taxonomy" id="410659"/>
    <lineage>
        <taxon>unclassified sequences</taxon>
        <taxon>metagenomes</taxon>
        <taxon>ecological metagenomes</taxon>
    </lineage>
</organism>